<organism evidence="2 3">
    <name type="scientific">Planococcus liqunii</name>
    <dbReference type="NCBI Taxonomy" id="3058394"/>
    <lineage>
        <taxon>Bacteria</taxon>
        <taxon>Bacillati</taxon>
        <taxon>Bacillota</taxon>
        <taxon>Bacilli</taxon>
        <taxon>Bacillales</taxon>
        <taxon>Caryophanaceae</taxon>
        <taxon>Planococcus</taxon>
    </lineage>
</organism>
<keyword evidence="3" id="KW-1185">Reference proteome</keyword>
<protein>
    <submittedName>
        <fullName evidence="2">Uncharacterized protein</fullName>
    </submittedName>
</protein>
<proteinExistence type="predicted"/>
<evidence type="ECO:0000313" key="3">
    <source>
        <dbReference type="Proteomes" id="UP001172054"/>
    </source>
</evidence>
<keyword evidence="1" id="KW-0472">Membrane</keyword>
<keyword evidence="1" id="KW-1133">Transmembrane helix</keyword>
<comment type="caution">
    <text evidence="2">The sequence shown here is derived from an EMBL/GenBank/DDBJ whole genome shotgun (WGS) entry which is preliminary data.</text>
</comment>
<dbReference type="EMBL" id="JAUJWW010000005">
    <property type="protein sequence ID" value="MDN7228258.1"/>
    <property type="molecule type" value="Genomic_DNA"/>
</dbReference>
<keyword evidence="1" id="KW-0812">Transmembrane</keyword>
<accession>A0ABT8MTL8</accession>
<gene>
    <name evidence="2" type="ORF">QWY15_13220</name>
</gene>
<reference evidence="2 3" key="1">
    <citation type="submission" date="2023-06" db="EMBL/GenBank/DDBJ databases">
        <title>Novel species in genus Planococcus.</title>
        <authorList>
            <person name="Ning S."/>
        </authorList>
    </citation>
    <scope>NUCLEOTIDE SEQUENCE [LARGE SCALE GENOMIC DNA]</scope>
    <source>
        <strain evidence="2 3">N064</strain>
    </source>
</reference>
<feature type="transmembrane region" description="Helical" evidence="1">
    <location>
        <begin position="20"/>
        <end position="45"/>
    </location>
</feature>
<name>A0ABT8MTL8_9BACL</name>
<evidence type="ECO:0000313" key="2">
    <source>
        <dbReference type="EMBL" id="MDN7228258.1"/>
    </source>
</evidence>
<sequence length="51" mass="5682">MKEETGLNQQELLVVKKGGIFMISSIGVPGYIITAIAIIGLVFLFQKLFRR</sequence>
<evidence type="ECO:0000256" key="1">
    <source>
        <dbReference type="SAM" id="Phobius"/>
    </source>
</evidence>
<dbReference type="Proteomes" id="UP001172054">
    <property type="component" value="Unassembled WGS sequence"/>
</dbReference>